<dbReference type="Proteomes" id="UP000053105">
    <property type="component" value="Unassembled WGS sequence"/>
</dbReference>
<feature type="compositionally biased region" description="Polar residues" evidence="2">
    <location>
        <begin position="383"/>
        <end position="396"/>
    </location>
</feature>
<feature type="compositionally biased region" description="Basic and acidic residues" evidence="2">
    <location>
        <begin position="1034"/>
        <end position="1043"/>
    </location>
</feature>
<feature type="domain" description="C2H2-type" evidence="3">
    <location>
        <begin position="356"/>
        <end position="380"/>
    </location>
</feature>
<keyword evidence="1" id="KW-0479">Metal-binding</keyword>
<feature type="compositionally biased region" description="Polar residues" evidence="2">
    <location>
        <begin position="92"/>
        <end position="101"/>
    </location>
</feature>
<dbReference type="SUPFAM" id="SSF57667">
    <property type="entry name" value="beta-beta-alpha zinc fingers"/>
    <property type="match status" value="2"/>
</dbReference>
<dbReference type="EMBL" id="KQ435794">
    <property type="protein sequence ID" value="KOX73658.1"/>
    <property type="molecule type" value="Genomic_DNA"/>
</dbReference>
<feature type="domain" description="C2H2-type" evidence="3">
    <location>
        <begin position="958"/>
        <end position="981"/>
    </location>
</feature>
<dbReference type="PROSITE" id="PS00028">
    <property type="entry name" value="ZINC_FINGER_C2H2_1"/>
    <property type="match status" value="11"/>
</dbReference>
<dbReference type="PANTHER" id="PTHR21190:SF1">
    <property type="entry name" value="GH10077P"/>
    <property type="match status" value="1"/>
</dbReference>
<evidence type="ECO:0000259" key="3">
    <source>
        <dbReference type="PROSITE" id="PS50157"/>
    </source>
</evidence>
<feature type="compositionally biased region" description="Polar residues" evidence="2">
    <location>
        <begin position="124"/>
        <end position="134"/>
    </location>
</feature>
<keyword evidence="5" id="KW-1185">Reference proteome</keyword>
<feature type="region of interest" description="Disordered" evidence="2">
    <location>
        <begin position="1014"/>
        <end position="1046"/>
    </location>
</feature>
<dbReference type="PANTHER" id="PTHR21190">
    <property type="entry name" value="GH10077P"/>
    <property type="match status" value="1"/>
</dbReference>
<dbReference type="PROSITE" id="PS50157">
    <property type="entry name" value="ZINC_FINGER_C2H2_2"/>
    <property type="match status" value="7"/>
</dbReference>
<feature type="compositionally biased region" description="Acidic residues" evidence="2">
    <location>
        <begin position="109"/>
        <end position="119"/>
    </location>
</feature>
<feature type="compositionally biased region" description="Low complexity" evidence="2">
    <location>
        <begin position="684"/>
        <end position="704"/>
    </location>
</feature>
<dbReference type="GO" id="GO:0008270">
    <property type="term" value="F:zinc ion binding"/>
    <property type="evidence" value="ECO:0007669"/>
    <property type="project" value="UniProtKB-KW"/>
</dbReference>
<feature type="domain" description="C2H2-type" evidence="3">
    <location>
        <begin position="144"/>
        <end position="172"/>
    </location>
</feature>
<proteinExistence type="predicted"/>
<feature type="region of interest" description="Disordered" evidence="2">
    <location>
        <begin position="1189"/>
        <end position="1231"/>
    </location>
</feature>
<dbReference type="SMART" id="SM00355">
    <property type="entry name" value="ZnF_C2H2"/>
    <property type="match status" value="13"/>
</dbReference>
<dbReference type="Pfam" id="PF00096">
    <property type="entry name" value="zf-C2H2"/>
    <property type="match status" value="1"/>
</dbReference>
<reference evidence="4 5" key="1">
    <citation type="submission" date="2015-07" db="EMBL/GenBank/DDBJ databases">
        <title>The genome of Melipona quadrifasciata.</title>
        <authorList>
            <person name="Pan H."/>
            <person name="Kapheim K."/>
        </authorList>
    </citation>
    <scope>NUCLEOTIDE SEQUENCE [LARGE SCALE GENOMIC DNA]</scope>
    <source>
        <strain evidence="4">0111107301</strain>
        <tissue evidence="4">Whole body</tissue>
    </source>
</reference>
<evidence type="ECO:0000256" key="1">
    <source>
        <dbReference type="PROSITE-ProRule" id="PRU00042"/>
    </source>
</evidence>
<keyword evidence="1" id="KW-0862">Zinc</keyword>
<dbReference type="AlphaFoldDB" id="A0A0N1ITJ7"/>
<feature type="compositionally biased region" description="Polar residues" evidence="2">
    <location>
        <begin position="168"/>
        <end position="194"/>
    </location>
</feature>
<keyword evidence="1" id="KW-0863">Zinc-finger</keyword>
<evidence type="ECO:0000313" key="5">
    <source>
        <dbReference type="Proteomes" id="UP000053105"/>
    </source>
</evidence>
<gene>
    <name evidence="4" type="ORF">WN51_13736</name>
</gene>
<name>A0A0N1ITJ7_9HYME</name>
<protein>
    <recommendedName>
        <fullName evidence="3">C2H2-type domain-containing protein</fullName>
    </recommendedName>
</protein>
<accession>A0A0N1ITJ7</accession>
<feature type="compositionally biased region" description="Basic and acidic residues" evidence="2">
    <location>
        <begin position="1189"/>
        <end position="1226"/>
    </location>
</feature>
<organism evidence="4 5">
    <name type="scientific">Melipona quadrifasciata</name>
    <dbReference type="NCBI Taxonomy" id="166423"/>
    <lineage>
        <taxon>Eukaryota</taxon>
        <taxon>Metazoa</taxon>
        <taxon>Ecdysozoa</taxon>
        <taxon>Arthropoda</taxon>
        <taxon>Hexapoda</taxon>
        <taxon>Insecta</taxon>
        <taxon>Pterygota</taxon>
        <taxon>Neoptera</taxon>
        <taxon>Endopterygota</taxon>
        <taxon>Hymenoptera</taxon>
        <taxon>Apocrita</taxon>
        <taxon>Aculeata</taxon>
        <taxon>Apoidea</taxon>
        <taxon>Anthophila</taxon>
        <taxon>Apidae</taxon>
        <taxon>Melipona</taxon>
    </lineage>
</organism>
<feature type="domain" description="C2H2-type" evidence="3">
    <location>
        <begin position="608"/>
        <end position="636"/>
    </location>
</feature>
<dbReference type="InterPro" id="IPR013087">
    <property type="entry name" value="Znf_C2H2_type"/>
</dbReference>
<dbReference type="InterPro" id="IPR036236">
    <property type="entry name" value="Znf_C2H2_sf"/>
</dbReference>
<feature type="domain" description="C2H2-type" evidence="3">
    <location>
        <begin position="1054"/>
        <end position="1077"/>
    </location>
</feature>
<dbReference type="OrthoDB" id="10020956at2759"/>
<dbReference type="STRING" id="166423.A0A0N1ITJ7"/>
<feature type="domain" description="C2H2-type" evidence="3">
    <location>
        <begin position="538"/>
        <end position="566"/>
    </location>
</feature>
<sequence length="1254" mass="140102">MGLLLSSCPVMDDPLLARANNAELIRDAFRWRGIGTLSRPPGKMSSTMAHETTISELTELDSDGSSCGERDARKRLRFDVDSTGPKKRRKQTTPVRFSSTLVPGAHEESNEDEDEDEDSEGKLSLQSPVPCQSSIRDENLNNEFRCKYCSQFFDSKETLNVHLDNEHGSASQSRNRSPNAAVKQESSQQLDQSENPVNLLSVKDFAINWLASGQHVQSHNAQMQTQNEESWIPGSVNHIPPLPNHLQILSGFPGALAQYLPVPAFPLTDSGSMMKPSLGPTPVRIFNPEAYCDLCNKEFCNKYFLKTHKANKHGIYADSPGPSTVDNSISGPLFPANYSSNVIKLELPPTPPTPTVACDLCQKRFKNEESMRKHKQKMHTELLDQSQESQSVNLSQNEEDRDTPRDSLGGMETLFKQEYGTLEQEDATFVPAPRHLSPQSIQQARDSGFSADRLRRLGVLNPEAFCEICCKEYCNKYFLRTHKMKRHGIVVHDNERSPGSQGTAPSWHQVQTSPLNLIVTESNSGSTESNERAAGDDYECKSCGIRFQTIGLYQAHCRKMHESEEQQSPRPDCELDAADQRNDSISEDLQKLQTMLLQLNGLKSSKGLSCNVCGKEFETRAALHIHTITEHGAQSQEDSTSSPQEKSPLTTTVAYCALCGKDYASQDALRKHIADEHQPPISNATFPHTPTATTTNASSTSQTPTERKVTSMTPTSSYCEICNKELCNKYFMKTHMQRMHGIEIENGAQIGGVICNICNKELCSKYFLRVHKHNTHGIVNENTASSVKQEAHETTSADDAALKPEHLGDLSHRYFTHFTEVCPICSRRFRSIKWLKAHLMGDHGKTGVDKWREMEQQYQTMPKSGNRAVNVASKSAQQSSNLKIPNGFEMSQQFKSTDYAGLGNQVLSNLLGSSTEDQQLKSYRCSYCNFMTTVLPFLFLHERSHVISHDNTEGEKSLQCPICSQAFHQPEMLHQHLLASHQFPTLLPHFQPPVYNLCLDAEKLNEAKEKLEVEAKEDRTENSSQAIASQHIPDPTRNKRQEETAVQVTPHGVYKCAQCGYATTNLNRIKKHVRKDHRTISDPTDSVLAELSRTLKDVANKHKVPACYATPQDMNSNPDKTIMQPFLIEEQDTMQAGEESSSERRFAPALVYLPWHCRGDGELGLGKRSHIWSPCAKVVEKKGHDLGRDFSEKVRTETSQTKEGDGVQRAESTKEKNHDDPGHPGDHGISLQAACPETSIALTNKNLLHKVAPD</sequence>
<feature type="region of interest" description="Disordered" evidence="2">
    <location>
        <begin position="165"/>
        <end position="194"/>
    </location>
</feature>
<evidence type="ECO:0000313" key="4">
    <source>
        <dbReference type="EMBL" id="KOX73658.1"/>
    </source>
</evidence>
<feature type="region of interest" description="Disordered" evidence="2">
    <location>
        <begin position="369"/>
        <end position="409"/>
    </location>
</feature>
<feature type="domain" description="C2H2-type" evidence="3">
    <location>
        <begin position="468"/>
        <end position="497"/>
    </location>
</feature>
<feature type="region of interest" description="Disordered" evidence="2">
    <location>
        <begin position="677"/>
        <end position="710"/>
    </location>
</feature>
<feature type="region of interest" description="Disordered" evidence="2">
    <location>
        <begin position="80"/>
        <end position="136"/>
    </location>
</feature>
<evidence type="ECO:0000256" key="2">
    <source>
        <dbReference type="SAM" id="MobiDB-lite"/>
    </source>
</evidence>
<dbReference type="Gene3D" id="3.30.160.60">
    <property type="entry name" value="Classic Zinc Finger"/>
    <property type="match status" value="4"/>
</dbReference>